<protein>
    <submittedName>
        <fullName evidence="7">Tudor domain-containing protein 10</fullName>
    </submittedName>
</protein>
<dbReference type="SMART" id="SM00333">
    <property type="entry name" value="TUDOR"/>
    <property type="match status" value="1"/>
</dbReference>
<dbReference type="PANTHER" id="PTHR48025:SF1">
    <property type="entry name" value="RRM DOMAIN-CONTAINING PROTEIN"/>
    <property type="match status" value="1"/>
</dbReference>
<evidence type="ECO:0000256" key="2">
    <source>
        <dbReference type="PROSITE-ProRule" id="PRU00176"/>
    </source>
</evidence>
<dbReference type="Proteomes" id="UP001190640">
    <property type="component" value="Chromosome 1"/>
</dbReference>
<dbReference type="SUPFAM" id="SSF54928">
    <property type="entry name" value="RNA-binding domain, RBD"/>
    <property type="match status" value="1"/>
</dbReference>
<dbReference type="CTD" id="126668"/>
<dbReference type="SUPFAM" id="SSF63748">
    <property type="entry name" value="Tudor/PWWP/MBT"/>
    <property type="match status" value="1"/>
</dbReference>
<dbReference type="InterPro" id="IPR050502">
    <property type="entry name" value="Euk_RNA-bind_prot"/>
</dbReference>
<evidence type="ECO:0000313" key="7">
    <source>
        <dbReference type="RefSeq" id="XP_054829269.1"/>
    </source>
</evidence>
<feature type="domain" description="RRM" evidence="4">
    <location>
        <begin position="41"/>
        <end position="115"/>
    </location>
</feature>
<organism evidence="6 7">
    <name type="scientific">Eublepharis macularius</name>
    <name type="common">Leopard gecko</name>
    <name type="synonym">Cyrtodactylus macularius</name>
    <dbReference type="NCBI Taxonomy" id="481883"/>
    <lineage>
        <taxon>Eukaryota</taxon>
        <taxon>Metazoa</taxon>
        <taxon>Chordata</taxon>
        <taxon>Craniata</taxon>
        <taxon>Vertebrata</taxon>
        <taxon>Euteleostomi</taxon>
        <taxon>Lepidosauria</taxon>
        <taxon>Squamata</taxon>
        <taxon>Bifurcata</taxon>
        <taxon>Gekkota</taxon>
        <taxon>Eublepharidae</taxon>
        <taxon>Eublepharinae</taxon>
        <taxon>Eublepharis</taxon>
    </lineage>
</organism>
<dbReference type="GO" id="GO:0003729">
    <property type="term" value="F:mRNA binding"/>
    <property type="evidence" value="ECO:0007669"/>
    <property type="project" value="TreeGrafter"/>
</dbReference>
<evidence type="ECO:0000313" key="6">
    <source>
        <dbReference type="Proteomes" id="UP001190640"/>
    </source>
</evidence>
<dbReference type="AlphaFoldDB" id="A0AA97J1B2"/>
<feature type="region of interest" description="Disordered" evidence="3">
    <location>
        <begin position="1"/>
        <end position="26"/>
    </location>
</feature>
<dbReference type="GeneID" id="129325560"/>
<dbReference type="InterPro" id="IPR012677">
    <property type="entry name" value="Nucleotide-bd_a/b_plait_sf"/>
</dbReference>
<reference evidence="7" key="1">
    <citation type="submission" date="2025-08" db="UniProtKB">
        <authorList>
            <consortium name="RefSeq"/>
        </authorList>
    </citation>
    <scope>IDENTIFICATION</scope>
    <source>
        <tissue evidence="7">Blood</tissue>
    </source>
</reference>
<keyword evidence="6" id="KW-1185">Reference proteome</keyword>
<dbReference type="Gene3D" id="2.30.30.140">
    <property type="match status" value="1"/>
</dbReference>
<evidence type="ECO:0000256" key="1">
    <source>
        <dbReference type="ARBA" id="ARBA00022884"/>
    </source>
</evidence>
<dbReference type="PROSITE" id="PS50304">
    <property type="entry name" value="TUDOR"/>
    <property type="match status" value="1"/>
</dbReference>
<feature type="compositionally biased region" description="Basic residues" evidence="3">
    <location>
        <begin position="1"/>
        <end position="10"/>
    </location>
</feature>
<dbReference type="InterPro" id="IPR002999">
    <property type="entry name" value="Tudor"/>
</dbReference>
<dbReference type="RefSeq" id="XP_054829269.1">
    <property type="nucleotide sequence ID" value="XM_054973294.1"/>
</dbReference>
<sequence>MVAKGTRRSLHNGDKNHFKPGKKGLKSDLFKPPGFFKKKGTEIFVGNLPPNITEEEIVLLFKDFGLKAVRKKQTSAFKSFAFLDVASPEVVQLAVQTMNGNVVNGQRIVVSVSEERRSPEFKKNHMEMPDLEPVPNGLPVGNGAGERSSKEDKTDLIPKTGIQTAPPLKKNNLYAIPIEMRSSFLVLMLKDCFKDLGWLITICRISGEAGLLVTDTVPQTPFFWAIHLTEENHQNMHKLFSSLAEVESQLPFLAKQDIQRGTRCMAECILGEEGGAWNRCWVLDKVGNMVVVFFMDFGRSATVPLNSLRRLDKDDFWTIPPLAQPFMLHEDVLPPQLMVRQILEGRVIAQSHVETHILRFITKTN</sequence>
<name>A0AA97J1B2_EUBMA</name>
<dbReference type="KEGG" id="emc:129325560"/>
<proteinExistence type="predicted"/>
<evidence type="ECO:0000259" key="5">
    <source>
        <dbReference type="PROSITE" id="PS50304"/>
    </source>
</evidence>
<dbReference type="PANTHER" id="PTHR48025">
    <property type="entry name" value="OS02G0815200 PROTEIN"/>
    <property type="match status" value="1"/>
</dbReference>
<evidence type="ECO:0000259" key="4">
    <source>
        <dbReference type="PROSITE" id="PS50102"/>
    </source>
</evidence>
<accession>A0AA97J1B2</accession>
<dbReference type="InterPro" id="IPR000504">
    <property type="entry name" value="RRM_dom"/>
</dbReference>
<evidence type="ECO:0000256" key="3">
    <source>
        <dbReference type="SAM" id="MobiDB-lite"/>
    </source>
</evidence>
<dbReference type="Gene3D" id="3.30.70.330">
    <property type="match status" value="1"/>
</dbReference>
<feature type="domain" description="Tudor" evidence="5">
    <location>
        <begin position="257"/>
        <end position="318"/>
    </location>
</feature>
<dbReference type="SMART" id="SM00360">
    <property type="entry name" value="RRM"/>
    <property type="match status" value="1"/>
</dbReference>
<dbReference type="Pfam" id="PF00567">
    <property type="entry name" value="TUDOR"/>
    <property type="match status" value="1"/>
</dbReference>
<dbReference type="CDD" id="cd20432">
    <property type="entry name" value="Tudor_TDRD10"/>
    <property type="match status" value="1"/>
</dbReference>
<gene>
    <name evidence="7" type="primary">TDRD10</name>
</gene>
<dbReference type="Pfam" id="PF00076">
    <property type="entry name" value="RRM_1"/>
    <property type="match status" value="1"/>
</dbReference>
<keyword evidence="1 2" id="KW-0694">RNA-binding</keyword>
<dbReference type="InterPro" id="IPR035979">
    <property type="entry name" value="RBD_domain_sf"/>
</dbReference>
<feature type="region of interest" description="Disordered" evidence="3">
    <location>
        <begin position="126"/>
        <end position="153"/>
    </location>
</feature>
<dbReference type="PROSITE" id="PS50102">
    <property type="entry name" value="RRM"/>
    <property type="match status" value="1"/>
</dbReference>